<sequence>MPAGWLASFLILVALGAPRSAPAAALVIGADGNVVIGLRQANDSTTGFSIDPRVGIQLDTKTLRFTPEVMASFARFGKADRISLATQDHTSFRVVGGFRLASRTLVAPSFFVHGGLGRHALGDRHQLGPAFDAGLALDYTGIRYLSVGAQASYNAIAIDSLFDWVGIGLHAAVIF</sequence>
<evidence type="ECO:0000256" key="1">
    <source>
        <dbReference type="SAM" id="SignalP"/>
    </source>
</evidence>
<evidence type="ECO:0008006" key="4">
    <source>
        <dbReference type="Google" id="ProtNLM"/>
    </source>
</evidence>
<protein>
    <recommendedName>
        <fullName evidence="4">Outer membrane protein beta-barrel domain-containing protein</fullName>
    </recommendedName>
</protein>
<organism evidence="2 3">
    <name type="scientific">Vulgatibacter incomptus</name>
    <dbReference type="NCBI Taxonomy" id="1391653"/>
    <lineage>
        <taxon>Bacteria</taxon>
        <taxon>Pseudomonadati</taxon>
        <taxon>Myxococcota</taxon>
        <taxon>Myxococcia</taxon>
        <taxon>Myxococcales</taxon>
        <taxon>Cystobacterineae</taxon>
        <taxon>Vulgatibacteraceae</taxon>
        <taxon>Vulgatibacter</taxon>
    </lineage>
</organism>
<dbReference type="Proteomes" id="UP000055590">
    <property type="component" value="Chromosome"/>
</dbReference>
<dbReference type="EMBL" id="CP012332">
    <property type="protein sequence ID" value="AKU93257.1"/>
    <property type="molecule type" value="Genomic_DNA"/>
</dbReference>
<keyword evidence="1" id="KW-0732">Signal</keyword>
<name>A0A0K1PID0_9BACT</name>
<keyword evidence="3" id="KW-1185">Reference proteome</keyword>
<proteinExistence type="predicted"/>
<evidence type="ECO:0000313" key="2">
    <source>
        <dbReference type="EMBL" id="AKU93257.1"/>
    </source>
</evidence>
<feature type="signal peptide" evidence="1">
    <location>
        <begin position="1"/>
        <end position="23"/>
    </location>
</feature>
<accession>A0A0K1PID0</accession>
<feature type="chain" id="PRO_5005465829" description="Outer membrane protein beta-barrel domain-containing protein" evidence="1">
    <location>
        <begin position="24"/>
        <end position="175"/>
    </location>
</feature>
<dbReference type="STRING" id="1391653.AKJ08_3644"/>
<gene>
    <name evidence="2" type="ORF">AKJ08_3644</name>
</gene>
<dbReference type="KEGG" id="vin:AKJ08_3644"/>
<dbReference type="AlphaFoldDB" id="A0A0K1PID0"/>
<reference evidence="2 3" key="1">
    <citation type="submission" date="2015-08" db="EMBL/GenBank/DDBJ databases">
        <authorList>
            <person name="Babu N.S."/>
            <person name="Beckwith C.J."/>
            <person name="Beseler K.G."/>
            <person name="Brison A."/>
            <person name="Carone J.V."/>
            <person name="Caskin T.P."/>
            <person name="Diamond M."/>
            <person name="Durham M.E."/>
            <person name="Foxe J.M."/>
            <person name="Go M."/>
            <person name="Henderson B.A."/>
            <person name="Jones I.B."/>
            <person name="McGettigan J.A."/>
            <person name="Micheletti S.J."/>
            <person name="Nasrallah M.E."/>
            <person name="Ortiz D."/>
            <person name="Piller C.R."/>
            <person name="Privatt S.R."/>
            <person name="Schneider S.L."/>
            <person name="Sharp S."/>
            <person name="Smith T.C."/>
            <person name="Stanton J.D."/>
            <person name="Ullery H.E."/>
            <person name="Wilson R.J."/>
            <person name="Serrano M.G."/>
            <person name="Buck G."/>
            <person name="Lee V."/>
            <person name="Wang Y."/>
            <person name="Carvalho R."/>
            <person name="Voegtly L."/>
            <person name="Shi R."/>
            <person name="Duckworth R."/>
            <person name="Johnson A."/>
            <person name="Loviza R."/>
            <person name="Walstead R."/>
            <person name="Shah Z."/>
            <person name="Kiflezghi M."/>
            <person name="Wade K."/>
            <person name="Ball S.L."/>
            <person name="Bradley K.W."/>
            <person name="Asai D.J."/>
            <person name="Bowman C.A."/>
            <person name="Russell D.A."/>
            <person name="Pope W.H."/>
            <person name="Jacobs-Sera D."/>
            <person name="Hendrix R.W."/>
            <person name="Hatfull G.F."/>
        </authorList>
    </citation>
    <scope>NUCLEOTIDE SEQUENCE [LARGE SCALE GENOMIC DNA]</scope>
    <source>
        <strain evidence="2 3">DSM 27710</strain>
    </source>
</reference>
<evidence type="ECO:0000313" key="3">
    <source>
        <dbReference type="Proteomes" id="UP000055590"/>
    </source>
</evidence>